<evidence type="ECO:0000256" key="8">
    <source>
        <dbReference type="RuleBase" id="RU000304"/>
    </source>
</evidence>
<dbReference type="InterPro" id="IPR050108">
    <property type="entry name" value="CDK"/>
</dbReference>
<dbReference type="InterPro" id="IPR017441">
    <property type="entry name" value="Protein_kinase_ATP_BS"/>
</dbReference>
<dbReference type="SMART" id="SM00220">
    <property type="entry name" value="S_TKc"/>
    <property type="match status" value="1"/>
</dbReference>
<keyword evidence="4 7" id="KW-0547">Nucleotide-binding</keyword>
<feature type="binding site" evidence="7">
    <location>
        <position position="65"/>
    </location>
    <ligand>
        <name>ATP</name>
        <dbReference type="ChEBI" id="CHEBI:30616"/>
    </ligand>
</feature>
<evidence type="ECO:0000313" key="10">
    <source>
        <dbReference type="EMBL" id="VDL41375.1"/>
    </source>
</evidence>
<dbReference type="FunFam" id="1.10.510.10:FF:000533">
    <property type="entry name" value="cyclin-dependent kinase 10"/>
    <property type="match status" value="1"/>
</dbReference>
<dbReference type="PROSITE" id="PS00108">
    <property type="entry name" value="PROTEIN_KINASE_ST"/>
    <property type="match status" value="1"/>
</dbReference>
<dbReference type="GO" id="GO:0004693">
    <property type="term" value="F:cyclin-dependent protein serine/threonine kinase activity"/>
    <property type="evidence" value="ECO:0007669"/>
    <property type="project" value="InterPro"/>
</dbReference>
<accession>A0A0R3SGC6</accession>
<dbReference type="SUPFAM" id="SSF56112">
    <property type="entry name" value="Protein kinase-like (PK-like)"/>
    <property type="match status" value="1"/>
</dbReference>
<comment type="similarity">
    <text evidence="1">Belongs to the protein kinase superfamily. CMGC Ser/Thr protein kinase family. CDC2/CDKX subfamily.</text>
</comment>
<evidence type="ECO:0000256" key="4">
    <source>
        <dbReference type="ARBA" id="ARBA00022741"/>
    </source>
</evidence>
<dbReference type="OrthoDB" id="1732493at2759"/>
<evidence type="ECO:0000256" key="7">
    <source>
        <dbReference type="PROSITE-ProRule" id="PRU10141"/>
    </source>
</evidence>
<protein>
    <submittedName>
        <fullName evidence="12">Protein kinase domain-containing protein</fullName>
    </submittedName>
</protein>
<dbReference type="InterPro" id="IPR008271">
    <property type="entry name" value="Ser/Thr_kinase_AS"/>
</dbReference>
<evidence type="ECO:0000256" key="2">
    <source>
        <dbReference type="ARBA" id="ARBA00022527"/>
    </source>
</evidence>
<keyword evidence="2 8" id="KW-0723">Serine/threonine-protein kinase</keyword>
<dbReference type="WBParaSite" id="HDID_0000394601-mRNA-1">
    <property type="protein sequence ID" value="HDID_0000394601-mRNA-1"/>
    <property type="gene ID" value="HDID_0000394601"/>
</dbReference>
<dbReference type="CDD" id="cd07845">
    <property type="entry name" value="STKc_CDK10"/>
    <property type="match status" value="1"/>
</dbReference>
<keyword evidence="5" id="KW-0418">Kinase</keyword>
<dbReference type="InterPro" id="IPR044093">
    <property type="entry name" value="STKc_CDK10"/>
</dbReference>
<evidence type="ECO:0000313" key="11">
    <source>
        <dbReference type="Proteomes" id="UP000274504"/>
    </source>
</evidence>
<dbReference type="EMBL" id="UYSG01001338">
    <property type="protein sequence ID" value="VDL41375.1"/>
    <property type="molecule type" value="Genomic_DNA"/>
</dbReference>
<feature type="domain" description="Protein kinase" evidence="9">
    <location>
        <begin position="36"/>
        <end position="319"/>
    </location>
</feature>
<dbReference type="Proteomes" id="UP000274504">
    <property type="component" value="Unassembled WGS sequence"/>
</dbReference>
<dbReference type="Pfam" id="PF00069">
    <property type="entry name" value="Pkinase"/>
    <property type="match status" value="1"/>
</dbReference>
<evidence type="ECO:0000259" key="9">
    <source>
        <dbReference type="PROSITE" id="PS50011"/>
    </source>
</evidence>
<dbReference type="InterPro" id="IPR000719">
    <property type="entry name" value="Prot_kinase_dom"/>
</dbReference>
<dbReference type="GO" id="GO:0007346">
    <property type="term" value="P:regulation of mitotic cell cycle"/>
    <property type="evidence" value="ECO:0007669"/>
    <property type="project" value="InterPro"/>
</dbReference>
<keyword evidence="6 7" id="KW-0067">ATP-binding</keyword>
<dbReference type="Gene3D" id="3.30.200.20">
    <property type="entry name" value="Phosphorylase Kinase, domain 1"/>
    <property type="match status" value="1"/>
</dbReference>
<evidence type="ECO:0000313" key="12">
    <source>
        <dbReference type="WBParaSite" id="HDID_0000394601-mRNA-1"/>
    </source>
</evidence>
<evidence type="ECO:0000256" key="3">
    <source>
        <dbReference type="ARBA" id="ARBA00022679"/>
    </source>
</evidence>
<dbReference type="GO" id="GO:0005524">
    <property type="term" value="F:ATP binding"/>
    <property type="evidence" value="ECO:0007669"/>
    <property type="project" value="UniProtKB-UniRule"/>
</dbReference>
<dbReference type="AlphaFoldDB" id="A0A0R3SGC6"/>
<gene>
    <name evidence="10" type="ORF">HDID_LOCUS3944</name>
</gene>
<dbReference type="STRING" id="6216.A0A0R3SGC6"/>
<evidence type="ECO:0000256" key="1">
    <source>
        <dbReference type="ARBA" id="ARBA00006485"/>
    </source>
</evidence>
<dbReference type="PROSITE" id="PS50011">
    <property type="entry name" value="PROTEIN_KINASE_DOM"/>
    <property type="match status" value="1"/>
</dbReference>
<evidence type="ECO:0000256" key="5">
    <source>
        <dbReference type="ARBA" id="ARBA00022777"/>
    </source>
</evidence>
<dbReference type="FunFam" id="3.30.200.20:FF:000256">
    <property type="entry name" value="cyclin-dependent kinase 10 isoform X2"/>
    <property type="match status" value="1"/>
</dbReference>
<proteinExistence type="inferred from homology"/>
<dbReference type="InterPro" id="IPR011009">
    <property type="entry name" value="Kinase-like_dom_sf"/>
</dbReference>
<dbReference type="GO" id="GO:0005634">
    <property type="term" value="C:nucleus"/>
    <property type="evidence" value="ECO:0007669"/>
    <property type="project" value="TreeGrafter"/>
</dbReference>
<dbReference type="PROSITE" id="PS00107">
    <property type="entry name" value="PROTEIN_KINASE_ATP"/>
    <property type="match status" value="1"/>
</dbReference>
<reference evidence="12" key="1">
    <citation type="submission" date="2017-02" db="UniProtKB">
        <authorList>
            <consortium name="WormBaseParasite"/>
        </authorList>
    </citation>
    <scope>IDENTIFICATION</scope>
</reference>
<name>A0A0R3SGC6_HYMDI</name>
<dbReference type="Gene3D" id="1.10.510.10">
    <property type="entry name" value="Transferase(Phosphotransferase) domain 1"/>
    <property type="match status" value="1"/>
</dbReference>
<dbReference type="PANTHER" id="PTHR24056:SF508">
    <property type="entry name" value="CYCLIN-DEPENDENT KINASE 10"/>
    <property type="match status" value="1"/>
</dbReference>
<keyword evidence="3" id="KW-0808">Transferase</keyword>
<evidence type="ECO:0000256" key="6">
    <source>
        <dbReference type="ARBA" id="ARBA00022840"/>
    </source>
</evidence>
<dbReference type="PANTHER" id="PTHR24056">
    <property type="entry name" value="CELL DIVISION PROTEIN KINASE"/>
    <property type="match status" value="1"/>
</dbReference>
<reference evidence="10 11" key="2">
    <citation type="submission" date="2018-11" db="EMBL/GenBank/DDBJ databases">
        <authorList>
            <consortium name="Pathogen Informatics"/>
        </authorList>
    </citation>
    <scope>NUCLEOTIDE SEQUENCE [LARGE SCALE GENOMIC DNA]</scope>
</reference>
<organism evidence="12">
    <name type="scientific">Hymenolepis diminuta</name>
    <name type="common">Rat tapeworm</name>
    <dbReference type="NCBI Taxonomy" id="6216"/>
    <lineage>
        <taxon>Eukaryota</taxon>
        <taxon>Metazoa</taxon>
        <taxon>Spiralia</taxon>
        <taxon>Lophotrochozoa</taxon>
        <taxon>Platyhelminthes</taxon>
        <taxon>Cestoda</taxon>
        <taxon>Eucestoda</taxon>
        <taxon>Cyclophyllidea</taxon>
        <taxon>Hymenolepididae</taxon>
        <taxon>Hymenolepis</taxon>
    </lineage>
</organism>
<sequence>MDSSVDELKLFGVKKLIPFKIPSQFKEGRCRSVSDFEKLNRIGEGTYGIVYRARDSVTGEIVALKKVRMENERDGIPISSLREITLLLSIKHPNVVQLKEVVVGRGLDSIFLSMEYCEQDLASLLDNMPNSFTEAQVKGIMLQVFKGLRYLHENFIIHRDLKVSNLLMTDKGMIKIADFGLARPSNSQHPMTPKVVTLWYRAPEVLLGDKMQTKAIDIWSAGCIMGELLLHKPLFPGKNEISQLELIIDLLGTPNERIWPGMADLPVLKKVNLKVQPYNNLRQTFPWLSDAGFRLLNFLFMYDPTKRARARECCQSSYFREHPLPCEPEMMPSFPQHRLKRKASPSDDTVREPVAPVNPILEASSGLFDATFDRIVSLLFTFTPFNYRLHLNSNSSLF</sequence>